<dbReference type="SUPFAM" id="SSF51206">
    <property type="entry name" value="cAMP-binding domain-like"/>
    <property type="match status" value="1"/>
</dbReference>
<dbReference type="EMBL" id="CAOF01000137">
    <property type="protein sequence ID" value="CCO48104.1"/>
    <property type="molecule type" value="Genomic_DNA"/>
</dbReference>
<evidence type="ECO:0000259" key="4">
    <source>
        <dbReference type="PROSITE" id="PS50042"/>
    </source>
</evidence>
<accession>A0AAV2VTT6</accession>
<sequence>MPDTILSLLDSEKKSDLLSCRKEKTYSAGAVLFERGDQAKHMFRVEKGKVSLFRLMPNGDEKLFKVFMSGGWIAEMAMFMNPRQYPMSARVDQDTTLSLFHHKDVARVFTSEPEISLKTMHFMSNKIHELMNTVDILTQVSAPQRLIMKLAEVYRKEAAKYEGKIPLPASKKLMATQLGMTPETLSRTLTKLKDEGYIRETGHWIEIEDIPTLCEHVDLSPDIFSISSELSEKPGA</sequence>
<evidence type="ECO:0000256" key="1">
    <source>
        <dbReference type="ARBA" id="ARBA00023015"/>
    </source>
</evidence>
<dbReference type="SUPFAM" id="SSF46785">
    <property type="entry name" value="Winged helix' DNA-binding domain"/>
    <property type="match status" value="1"/>
</dbReference>
<dbReference type="SMART" id="SM00100">
    <property type="entry name" value="cNMP"/>
    <property type="match status" value="1"/>
</dbReference>
<dbReference type="Pfam" id="PF13545">
    <property type="entry name" value="HTH_Crp_2"/>
    <property type="match status" value="1"/>
</dbReference>
<dbReference type="InterPro" id="IPR012318">
    <property type="entry name" value="HTH_CRP"/>
</dbReference>
<keyword evidence="3" id="KW-0804">Transcription</keyword>
<dbReference type="PROSITE" id="PS51063">
    <property type="entry name" value="HTH_CRP_2"/>
    <property type="match status" value="1"/>
</dbReference>
<name>A0AAV2VTT6_9VIBR</name>
<dbReference type="Pfam" id="PF00027">
    <property type="entry name" value="cNMP_binding"/>
    <property type="match status" value="1"/>
</dbReference>
<dbReference type="GO" id="GO:0003677">
    <property type="term" value="F:DNA binding"/>
    <property type="evidence" value="ECO:0007669"/>
    <property type="project" value="UniProtKB-KW"/>
</dbReference>
<evidence type="ECO:0000256" key="2">
    <source>
        <dbReference type="ARBA" id="ARBA00023125"/>
    </source>
</evidence>
<dbReference type="RefSeq" id="WP_022612697.1">
    <property type="nucleotide sequence ID" value="NZ_LK391965.1"/>
</dbReference>
<dbReference type="PANTHER" id="PTHR24567">
    <property type="entry name" value="CRP FAMILY TRANSCRIPTIONAL REGULATORY PROTEIN"/>
    <property type="match status" value="1"/>
</dbReference>
<evidence type="ECO:0000313" key="6">
    <source>
        <dbReference type="EMBL" id="CCO48104.1"/>
    </source>
</evidence>
<proteinExistence type="predicted"/>
<dbReference type="PROSITE" id="PS50042">
    <property type="entry name" value="CNMP_BINDING_3"/>
    <property type="match status" value="1"/>
</dbReference>
<reference evidence="6 7" key="1">
    <citation type="journal article" date="2013" name="ISME J.">
        <title>Comparative genomics of pathogenic lineages of Vibrio nigripulchritudo identifies virulence-associated traits.</title>
        <authorList>
            <person name="Goudenege D."/>
            <person name="Labreuche Y."/>
            <person name="Krin E."/>
            <person name="Ansquer D."/>
            <person name="Mangenot S."/>
            <person name="Calteau A."/>
            <person name="Medigue C."/>
            <person name="Mazel D."/>
            <person name="Polz M.F."/>
            <person name="Le Roux F."/>
        </authorList>
    </citation>
    <scope>NUCLEOTIDE SEQUENCE [LARGE SCALE GENOMIC DNA]</scope>
    <source>
        <strain evidence="6 7">SOn1</strain>
    </source>
</reference>
<organism evidence="6 7">
    <name type="scientific">Vibrio nigripulchritudo SOn1</name>
    <dbReference type="NCBI Taxonomy" id="1238450"/>
    <lineage>
        <taxon>Bacteria</taxon>
        <taxon>Pseudomonadati</taxon>
        <taxon>Pseudomonadota</taxon>
        <taxon>Gammaproteobacteria</taxon>
        <taxon>Vibrionales</taxon>
        <taxon>Vibrionaceae</taxon>
        <taxon>Vibrio</taxon>
    </lineage>
</organism>
<dbReference type="InterPro" id="IPR050397">
    <property type="entry name" value="Env_Response_Regulators"/>
</dbReference>
<gene>
    <name evidence="6" type="ORF">VIBNISOn1_450067</name>
</gene>
<protein>
    <submittedName>
        <fullName evidence="6">Transcriptional Regulator, Crp family protein</fullName>
    </submittedName>
</protein>
<dbReference type="GO" id="GO:0005829">
    <property type="term" value="C:cytosol"/>
    <property type="evidence" value="ECO:0007669"/>
    <property type="project" value="TreeGrafter"/>
</dbReference>
<keyword evidence="1" id="KW-0805">Transcription regulation</keyword>
<dbReference type="InterPro" id="IPR014710">
    <property type="entry name" value="RmlC-like_jellyroll"/>
</dbReference>
<feature type="domain" description="Cyclic nucleotide-binding" evidence="4">
    <location>
        <begin position="5"/>
        <end position="91"/>
    </location>
</feature>
<dbReference type="GO" id="GO:0003700">
    <property type="term" value="F:DNA-binding transcription factor activity"/>
    <property type="evidence" value="ECO:0007669"/>
    <property type="project" value="TreeGrafter"/>
</dbReference>
<dbReference type="Gene3D" id="1.10.10.10">
    <property type="entry name" value="Winged helix-like DNA-binding domain superfamily/Winged helix DNA-binding domain"/>
    <property type="match status" value="1"/>
</dbReference>
<dbReference type="SMART" id="SM00419">
    <property type="entry name" value="HTH_CRP"/>
    <property type="match status" value="1"/>
</dbReference>
<dbReference type="InterPro" id="IPR000595">
    <property type="entry name" value="cNMP-bd_dom"/>
</dbReference>
<dbReference type="AlphaFoldDB" id="A0AAV2VTT6"/>
<dbReference type="Proteomes" id="UP000018211">
    <property type="component" value="Unassembled WGS sequence"/>
</dbReference>
<evidence type="ECO:0000313" key="7">
    <source>
        <dbReference type="Proteomes" id="UP000018211"/>
    </source>
</evidence>
<evidence type="ECO:0000256" key="3">
    <source>
        <dbReference type="ARBA" id="ARBA00023163"/>
    </source>
</evidence>
<evidence type="ECO:0000259" key="5">
    <source>
        <dbReference type="PROSITE" id="PS51063"/>
    </source>
</evidence>
<dbReference type="InterPro" id="IPR036388">
    <property type="entry name" value="WH-like_DNA-bd_sf"/>
</dbReference>
<dbReference type="CDD" id="cd00038">
    <property type="entry name" value="CAP_ED"/>
    <property type="match status" value="1"/>
</dbReference>
<dbReference type="InterPro" id="IPR018490">
    <property type="entry name" value="cNMP-bd_dom_sf"/>
</dbReference>
<dbReference type="Gene3D" id="2.60.120.10">
    <property type="entry name" value="Jelly Rolls"/>
    <property type="match status" value="1"/>
</dbReference>
<feature type="domain" description="HTH crp-type" evidence="5">
    <location>
        <begin position="140"/>
        <end position="211"/>
    </location>
</feature>
<comment type="caution">
    <text evidence="6">The sequence shown here is derived from an EMBL/GenBank/DDBJ whole genome shotgun (WGS) entry which is preliminary data.</text>
</comment>
<dbReference type="InterPro" id="IPR036390">
    <property type="entry name" value="WH_DNA-bd_sf"/>
</dbReference>
<dbReference type="PRINTS" id="PR00034">
    <property type="entry name" value="HTHCRP"/>
</dbReference>
<dbReference type="PANTHER" id="PTHR24567:SF74">
    <property type="entry name" value="HTH-TYPE TRANSCRIPTIONAL REGULATOR ARCR"/>
    <property type="match status" value="1"/>
</dbReference>
<keyword evidence="2" id="KW-0238">DNA-binding</keyword>